<name>A0A448WLM7_9PLAT</name>
<sequence>MAKLTDDADYVAGQTIENVPSPLSVAGTHDNYYGRRFRTRCVILSRPDNKTKLRRRNQPTSILAELPNRKAIVQTVN</sequence>
<keyword evidence="2" id="KW-1185">Reference proteome</keyword>
<gene>
    <name evidence="1" type="ORF">PXEA_LOCUS8191</name>
</gene>
<evidence type="ECO:0000313" key="1">
    <source>
        <dbReference type="EMBL" id="VEL14751.1"/>
    </source>
</evidence>
<evidence type="ECO:0000313" key="2">
    <source>
        <dbReference type="Proteomes" id="UP000784294"/>
    </source>
</evidence>
<dbReference type="Proteomes" id="UP000784294">
    <property type="component" value="Unassembled WGS sequence"/>
</dbReference>
<dbReference type="AlphaFoldDB" id="A0A448WLM7"/>
<reference evidence="1" key="1">
    <citation type="submission" date="2018-11" db="EMBL/GenBank/DDBJ databases">
        <authorList>
            <consortium name="Pathogen Informatics"/>
        </authorList>
    </citation>
    <scope>NUCLEOTIDE SEQUENCE</scope>
</reference>
<protein>
    <submittedName>
        <fullName evidence="1">Uncharacterized protein</fullName>
    </submittedName>
</protein>
<dbReference type="OrthoDB" id="10254377at2759"/>
<accession>A0A448WLM7</accession>
<proteinExistence type="predicted"/>
<organism evidence="1 2">
    <name type="scientific">Protopolystoma xenopodis</name>
    <dbReference type="NCBI Taxonomy" id="117903"/>
    <lineage>
        <taxon>Eukaryota</taxon>
        <taxon>Metazoa</taxon>
        <taxon>Spiralia</taxon>
        <taxon>Lophotrochozoa</taxon>
        <taxon>Platyhelminthes</taxon>
        <taxon>Monogenea</taxon>
        <taxon>Polyopisthocotylea</taxon>
        <taxon>Polystomatidea</taxon>
        <taxon>Polystomatidae</taxon>
        <taxon>Protopolystoma</taxon>
    </lineage>
</organism>
<comment type="caution">
    <text evidence="1">The sequence shown here is derived from an EMBL/GenBank/DDBJ whole genome shotgun (WGS) entry which is preliminary data.</text>
</comment>
<dbReference type="EMBL" id="CAAALY010022222">
    <property type="protein sequence ID" value="VEL14751.1"/>
    <property type="molecule type" value="Genomic_DNA"/>
</dbReference>